<comment type="caution">
    <text evidence="1">The sequence shown here is derived from an EMBL/GenBank/DDBJ whole genome shotgun (WGS) entry which is preliminary data.</text>
</comment>
<dbReference type="AlphaFoldDB" id="A0A1D2QNT3"/>
<proteinExistence type="predicted"/>
<gene>
    <name evidence="1" type="ORF">AB835_09770</name>
</gene>
<reference evidence="1 2" key="1">
    <citation type="journal article" date="2016" name="Appl. Environ. Microbiol.">
        <title>Lack of Overt Genome Reduction in the Bryostatin-Producing Bryozoan Symbiont "Candidatus Endobugula sertula".</title>
        <authorList>
            <person name="Miller I.J."/>
            <person name="Vanee N."/>
            <person name="Fong S.S."/>
            <person name="Lim-Fong G.E."/>
            <person name="Kwan J.C."/>
        </authorList>
    </citation>
    <scope>NUCLEOTIDE SEQUENCE [LARGE SCALE GENOMIC DNA]</scope>
    <source>
        <strain evidence="1">AB1-4</strain>
    </source>
</reference>
<dbReference type="SUPFAM" id="SSF55486">
    <property type="entry name" value="Metalloproteases ('zincins'), catalytic domain"/>
    <property type="match status" value="1"/>
</dbReference>
<evidence type="ECO:0000313" key="1">
    <source>
        <dbReference type="EMBL" id="ODS23235.1"/>
    </source>
</evidence>
<protein>
    <submittedName>
        <fullName evidence="1">Uncharacterized protein</fullName>
    </submittedName>
</protein>
<accession>A0A1D2QNT3</accession>
<organism evidence="1 2">
    <name type="scientific">Candidatus Endobugula sertula</name>
    <name type="common">Bugula neritina bacterial symbiont</name>
    <dbReference type="NCBI Taxonomy" id="62101"/>
    <lineage>
        <taxon>Bacteria</taxon>
        <taxon>Pseudomonadati</taxon>
        <taxon>Pseudomonadota</taxon>
        <taxon>Gammaproteobacteria</taxon>
        <taxon>Cellvibrionales</taxon>
        <taxon>Cellvibrionaceae</taxon>
        <taxon>Candidatus Endobugula</taxon>
    </lineage>
</organism>
<sequence length="236" mass="26417">MNITAECQEKMIEYGVVTNDGIPAGYDLINSDKIKIALLDEDFTMNDLEKSIGKEVPYLYSTDELQSQFSELYDFEDIARRALSYWYKGEIEFVDTDDSPNMYVFAYKGGIVSGVATVPENDHVNLDTFGYPVSIIGLNMQTELDDDVLPETELFDILRHEFDHSFGVLHPESSVNGMRRDGVESCETSEAGIDTISSYGSKAAIMAMGETIEESFFDQGTKQYVHTGIMDNAPKL</sequence>
<evidence type="ECO:0000313" key="2">
    <source>
        <dbReference type="Proteomes" id="UP000242502"/>
    </source>
</evidence>
<dbReference type="EMBL" id="MDLC01000034">
    <property type="protein sequence ID" value="ODS23235.1"/>
    <property type="molecule type" value="Genomic_DNA"/>
</dbReference>
<dbReference type="Proteomes" id="UP000242502">
    <property type="component" value="Unassembled WGS sequence"/>
</dbReference>
<name>A0A1D2QNT3_9GAMM</name>